<dbReference type="PANTHER" id="PTHR45702">
    <property type="entry name" value="ADAM10/ADAM17 METALLOPEPTIDASE FAMILY MEMBER"/>
    <property type="match status" value="1"/>
</dbReference>
<feature type="compositionally biased region" description="Basic and acidic residues" evidence="1">
    <location>
        <begin position="66"/>
        <end position="79"/>
    </location>
</feature>
<comment type="caution">
    <text evidence="2">The sequence shown here is derived from an EMBL/GenBank/DDBJ whole genome shotgun (WGS) entry which is preliminary data.</text>
</comment>
<reference evidence="2 3" key="1">
    <citation type="submission" date="2019-08" db="EMBL/GenBank/DDBJ databases">
        <title>Whole genome of Aphis craccivora.</title>
        <authorList>
            <person name="Voronova N.V."/>
            <person name="Shulinski R.S."/>
            <person name="Bandarenka Y.V."/>
            <person name="Zhorov D.G."/>
            <person name="Warner D."/>
        </authorList>
    </citation>
    <scope>NUCLEOTIDE SEQUENCE [LARGE SCALE GENOMIC DNA]</scope>
    <source>
        <strain evidence="2">180601</strain>
        <tissue evidence="2">Whole Body</tissue>
    </source>
</reference>
<dbReference type="GO" id="GO:0007219">
    <property type="term" value="P:Notch signaling pathway"/>
    <property type="evidence" value="ECO:0007669"/>
    <property type="project" value="TreeGrafter"/>
</dbReference>
<dbReference type="InterPro" id="IPR051489">
    <property type="entry name" value="ADAM_Metalloproteinase"/>
</dbReference>
<feature type="region of interest" description="Disordered" evidence="1">
    <location>
        <begin position="58"/>
        <end position="79"/>
    </location>
</feature>
<feature type="compositionally biased region" description="Polar residues" evidence="1">
    <location>
        <begin position="105"/>
        <end position="119"/>
    </location>
</feature>
<dbReference type="GO" id="GO:0006509">
    <property type="term" value="P:membrane protein ectodomain proteolysis"/>
    <property type="evidence" value="ECO:0007669"/>
    <property type="project" value="TreeGrafter"/>
</dbReference>
<feature type="non-terminal residue" evidence="2">
    <location>
        <position position="1"/>
    </location>
</feature>
<organism evidence="2 3">
    <name type="scientific">Aphis craccivora</name>
    <name type="common">Cowpea aphid</name>
    <dbReference type="NCBI Taxonomy" id="307492"/>
    <lineage>
        <taxon>Eukaryota</taxon>
        <taxon>Metazoa</taxon>
        <taxon>Ecdysozoa</taxon>
        <taxon>Arthropoda</taxon>
        <taxon>Hexapoda</taxon>
        <taxon>Insecta</taxon>
        <taxon>Pterygota</taxon>
        <taxon>Neoptera</taxon>
        <taxon>Paraneoptera</taxon>
        <taxon>Hemiptera</taxon>
        <taxon>Sternorrhyncha</taxon>
        <taxon>Aphidomorpha</taxon>
        <taxon>Aphidoidea</taxon>
        <taxon>Aphididae</taxon>
        <taxon>Aphidini</taxon>
        <taxon>Aphis</taxon>
        <taxon>Aphis</taxon>
    </lineage>
</organism>
<gene>
    <name evidence="2" type="ORF">FWK35_00008818</name>
</gene>
<evidence type="ECO:0000313" key="2">
    <source>
        <dbReference type="EMBL" id="KAF0768417.1"/>
    </source>
</evidence>
<protein>
    <submittedName>
        <fullName evidence="2">Disintegrin and metalloproteinase domain-containing protein 10</fullName>
    </submittedName>
</protein>
<dbReference type="PANTHER" id="PTHR45702:SF3">
    <property type="entry name" value="KUZBANIAN-LIKE, ISOFORM A"/>
    <property type="match status" value="1"/>
</dbReference>
<sequence>EETVTVRGIVTSDGLFDGTISTAAEEFFVEPSSRYSDGSPLPYHSVAYRLSDVDGPKAAGGGCRSEALRGRRSAENGHADAERLVNQTYDTEGVILVRSPNGTIVNRSRQSASSKTSLPKPNWYDPNDQRKMTGAGDEASSNLVVDDSGGYDPFESRKKGLGGFVDNRKTTCMLYLQADHLFYEKYGREETCIEVMTRHVQRVNAIYRNTGELW</sequence>
<dbReference type="OrthoDB" id="2131567at2759"/>
<dbReference type="GO" id="GO:0004222">
    <property type="term" value="F:metalloendopeptidase activity"/>
    <property type="evidence" value="ECO:0007669"/>
    <property type="project" value="TreeGrafter"/>
</dbReference>
<feature type="non-terminal residue" evidence="2">
    <location>
        <position position="214"/>
    </location>
</feature>
<accession>A0A6G0ZCP1</accession>
<feature type="region of interest" description="Disordered" evidence="1">
    <location>
        <begin position="105"/>
        <end position="146"/>
    </location>
</feature>
<dbReference type="GO" id="GO:0005886">
    <property type="term" value="C:plasma membrane"/>
    <property type="evidence" value="ECO:0007669"/>
    <property type="project" value="TreeGrafter"/>
</dbReference>
<name>A0A6G0ZCP1_APHCR</name>
<dbReference type="InterPro" id="IPR024079">
    <property type="entry name" value="MetalloPept_cat_dom_sf"/>
</dbReference>
<dbReference type="EMBL" id="VUJU01000774">
    <property type="protein sequence ID" value="KAF0768417.1"/>
    <property type="molecule type" value="Genomic_DNA"/>
</dbReference>
<dbReference type="GO" id="GO:0007229">
    <property type="term" value="P:integrin-mediated signaling pathway"/>
    <property type="evidence" value="ECO:0007669"/>
    <property type="project" value="UniProtKB-KW"/>
</dbReference>
<keyword evidence="3" id="KW-1185">Reference proteome</keyword>
<dbReference type="Proteomes" id="UP000478052">
    <property type="component" value="Unassembled WGS sequence"/>
</dbReference>
<dbReference type="Gene3D" id="3.40.390.10">
    <property type="entry name" value="Collagenase (Catalytic Domain)"/>
    <property type="match status" value="1"/>
</dbReference>
<dbReference type="AlphaFoldDB" id="A0A6G0ZCP1"/>
<keyword evidence="2" id="KW-0401">Integrin</keyword>
<evidence type="ECO:0000313" key="3">
    <source>
        <dbReference type="Proteomes" id="UP000478052"/>
    </source>
</evidence>
<evidence type="ECO:0000256" key="1">
    <source>
        <dbReference type="SAM" id="MobiDB-lite"/>
    </source>
</evidence>
<proteinExistence type="predicted"/>